<dbReference type="HOGENOM" id="CLU_020536_0_0_1"/>
<evidence type="ECO:0000259" key="1">
    <source>
        <dbReference type="Pfam" id="PF06985"/>
    </source>
</evidence>
<gene>
    <name evidence="2" type="ORF">HYDPIDRAFT_115658</name>
</gene>
<dbReference type="EMBL" id="KN839861">
    <property type="protein sequence ID" value="KIJ61514.1"/>
    <property type="molecule type" value="Genomic_DNA"/>
</dbReference>
<evidence type="ECO:0000313" key="2">
    <source>
        <dbReference type="EMBL" id="KIJ61514.1"/>
    </source>
</evidence>
<protein>
    <recommendedName>
        <fullName evidence="1">Heterokaryon incompatibility domain-containing protein</fullName>
    </recommendedName>
</protein>
<dbReference type="Proteomes" id="UP000053820">
    <property type="component" value="Unassembled WGS sequence"/>
</dbReference>
<dbReference type="PANTHER" id="PTHR33112">
    <property type="entry name" value="DOMAIN PROTEIN, PUTATIVE-RELATED"/>
    <property type="match status" value="1"/>
</dbReference>
<organism evidence="2 3">
    <name type="scientific">Hydnomerulius pinastri MD-312</name>
    <dbReference type="NCBI Taxonomy" id="994086"/>
    <lineage>
        <taxon>Eukaryota</taxon>
        <taxon>Fungi</taxon>
        <taxon>Dikarya</taxon>
        <taxon>Basidiomycota</taxon>
        <taxon>Agaricomycotina</taxon>
        <taxon>Agaricomycetes</taxon>
        <taxon>Agaricomycetidae</taxon>
        <taxon>Boletales</taxon>
        <taxon>Boletales incertae sedis</taxon>
        <taxon>Leucogyrophana</taxon>
    </lineage>
</organism>
<name>A0A0C9V779_9AGAM</name>
<dbReference type="OrthoDB" id="5303367at2759"/>
<dbReference type="InterPro" id="IPR010730">
    <property type="entry name" value="HET"/>
</dbReference>
<dbReference type="Pfam" id="PF06985">
    <property type="entry name" value="HET"/>
    <property type="match status" value="1"/>
</dbReference>
<accession>A0A0C9V779</accession>
<dbReference type="PANTHER" id="PTHR33112:SF16">
    <property type="entry name" value="HETEROKARYON INCOMPATIBILITY DOMAIN-CONTAINING PROTEIN"/>
    <property type="match status" value="1"/>
</dbReference>
<keyword evidence="3" id="KW-1185">Reference proteome</keyword>
<dbReference type="AlphaFoldDB" id="A0A0C9V779"/>
<feature type="domain" description="Heterokaryon incompatibility" evidence="1">
    <location>
        <begin position="58"/>
        <end position="152"/>
    </location>
</feature>
<reference evidence="2 3" key="1">
    <citation type="submission" date="2014-04" db="EMBL/GenBank/DDBJ databases">
        <title>Evolutionary Origins and Diversification of the Mycorrhizal Mutualists.</title>
        <authorList>
            <consortium name="DOE Joint Genome Institute"/>
            <consortium name="Mycorrhizal Genomics Consortium"/>
            <person name="Kohler A."/>
            <person name="Kuo A."/>
            <person name="Nagy L.G."/>
            <person name="Floudas D."/>
            <person name="Copeland A."/>
            <person name="Barry K.W."/>
            <person name="Cichocki N."/>
            <person name="Veneault-Fourrey C."/>
            <person name="LaButti K."/>
            <person name="Lindquist E.A."/>
            <person name="Lipzen A."/>
            <person name="Lundell T."/>
            <person name="Morin E."/>
            <person name="Murat C."/>
            <person name="Riley R."/>
            <person name="Ohm R."/>
            <person name="Sun H."/>
            <person name="Tunlid A."/>
            <person name="Henrissat B."/>
            <person name="Grigoriev I.V."/>
            <person name="Hibbett D.S."/>
            <person name="Martin F."/>
        </authorList>
    </citation>
    <scope>NUCLEOTIDE SEQUENCE [LARGE SCALE GENOMIC DNA]</scope>
    <source>
        <strain evidence="2 3">MD-312</strain>
    </source>
</reference>
<evidence type="ECO:0000313" key="3">
    <source>
        <dbReference type="Proteomes" id="UP000053820"/>
    </source>
</evidence>
<sequence>MSQSTIIFSLSLHSLTNSVVDLTPHATPGKFRLLDCCQFLDNDVLAIHEFPDFPSLEYAAISYVWKGLSVNNSTAAVQGRYGTFTIKGAEAGDPISINVLKHVCTATIQSKATYLWLDGLCIMQSNGDDKAWQIGRMYNIYKSCTLCIVLPGGIQRLVQPEDDEPVTWIQRSWTLQEVLAPPRVGILFSWKYGEYRRSQSCSAAFTYTQVIKDESALCSLEHALSVHSGHLTLVTEQKVFKHLTLKIFGRINDAHVHTLLAILDGGRAGSEPGTQAIWRSSLMRTCTYPVDAVYSIMGVFGVTLDPHLFKQGDRQAATVALAREILKNGGKASWLAPGLQLPPCKGLSSFPEFPHVQAVGQATLTTEDGDRPVADLLPLVGKGWLQGIPMGTMDDTGYLTFSSKAAILVPAGHQSPSGDSFNKHVLQVTDETQLTAGDGSVWKIHPDGEEAHGPQMRTFIVFLGSLTQYNSSVFGRRIDPWAERAMLVEEHEARKFHRRSYFMLPLALKPYIERCQSYTFCLGGPV</sequence>
<proteinExistence type="predicted"/>